<dbReference type="InterPro" id="IPR013783">
    <property type="entry name" value="Ig-like_fold"/>
</dbReference>
<evidence type="ECO:0000259" key="4">
    <source>
        <dbReference type="SMART" id="SM00736"/>
    </source>
</evidence>
<organism evidence="5 6">
    <name type="scientific">Roseimaritima ulvae</name>
    <dbReference type="NCBI Taxonomy" id="980254"/>
    <lineage>
        <taxon>Bacteria</taxon>
        <taxon>Pseudomonadati</taxon>
        <taxon>Planctomycetota</taxon>
        <taxon>Planctomycetia</taxon>
        <taxon>Pirellulales</taxon>
        <taxon>Pirellulaceae</taxon>
        <taxon>Roseimaritima</taxon>
    </lineage>
</organism>
<keyword evidence="1" id="KW-0677">Repeat</keyword>
<feature type="compositionally biased region" description="Acidic residues" evidence="2">
    <location>
        <begin position="954"/>
        <end position="967"/>
    </location>
</feature>
<dbReference type="Gene3D" id="2.180.10.10">
    <property type="entry name" value="RHS repeat-associated core"/>
    <property type="match status" value="5"/>
</dbReference>
<dbReference type="PANTHER" id="PTHR32305:SF15">
    <property type="entry name" value="PROTEIN RHSA-RELATED"/>
    <property type="match status" value="1"/>
</dbReference>
<feature type="region of interest" description="Disordered" evidence="2">
    <location>
        <begin position="941"/>
        <end position="967"/>
    </location>
</feature>
<dbReference type="SMART" id="SM00736">
    <property type="entry name" value="CADG"/>
    <property type="match status" value="1"/>
</dbReference>
<feature type="domain" description="Dystroglycan-type cadherin-like" evidence="4">
    <location>
        <begin position="250"/>
        <end position="344"/>
    </location>
</feature>
<dbReference type="NCBIfam" id="TIGR03696">
    <property type="entry name" value="Rhs_assc_core"/>
    <property type="match status" value="1"/>
</dbReference>
<dbReference type="InterPro" id="IPR003886">
    <property type="entry name" value="NIDO_dom"/>
</dbReference>
<dbReference type="SUPFAM" id="SSF49313">
    <property type="entry name" value="Cadherin-like"/>
    <property type="match status" value="2"/>
</dbReference>
<gene>
    <name evidence="5" type="primary">wapA_1</name>
    <name evidence="5" type="ORF">UC8_18630</name>
</gene>
<dbReference type="InterPro" id="IPR008969">
    <property type="entry name" value="CarboxyPept-like_regulatory"/>
</dbReference>
<dbReference type="InterPro" id="IPR006644">
    <property type="entry name" value="Cadg"/>
</dbReference>
<dbReference type="InterPro" id="IPR015919">
    <property type="entry name" value="Cadherin-like_sf"/>
</dbReference>
<dbReference type="EC" id="3.1.-.-" evidence="5"/>
<dbReference type="GO" id="GO:0005509">
    <property type="term" value="F:calcium ion binding"/>
    <property type="evidence" value="ECO:0007669"/>
    <property type="project" value="InterPro"/>
</dbReference>
<dbReference type="SMART" id="SM00539">
    <property type="entry name" value="NIDO"/>
    <property type="match status" value="1"/>
</dbReference>
<dbReference type="EMBL" id="CP042914">
    <property type="protein sequence ID" value="QEG39864.1"/>
    <property type="molecule type" value="Genomic_DNA"/>
</dbReference>
<proteinExistence type="predicted"/>
<keyword evidence="6" id="KW-1185">Reference proteome</keyword>
<dbReference type="CDD" id="cd11304">
    <property type="entry name" value="Cadherin_repeat"/>
    <property type="match status" value="1"/>
</dbReference>
<protein>
    <submittedName>
        <fullName evidence="5">tRNA nuclease WapA</fullName>
        <ecNumber evidence="5">3.1.-.-</ecNumber>
    </submittedName>
</protein>
<evidence type="ECO:0000256" key="2">
    <source>
        <dbReference type="SAM" id="MobiDB-lite"/>
    </source>
</evidence>
<dbReference type="Pfam" id="PF00404">
    <property type="entry name" value="Dockerin_1"/>
    <property type="match status" value="1"/>
</dbReference>
<keyword evidence="5" id="KW-0378">Hydrolase</keyword>
<dbReference type="NCBIfam" id="TIGR01643">
    <property type="entry name" value="YD_repeat_2x"/>
    <property type="match status" value="7"/>
</dbReference>
<dbReference type="GO" id="GO:0016020">
    <property type="term" value="C:membrane"/>
    <property type="evidence" value="ECO:0007669"/>
    <property type="project" value="InterPro"/>
</dbReference>
<dbReference type="InterPro" id="IPR031325">
    <property type="entry name" value="RHS_repeat"/>
</dbReference>
<dbReference type="GO" id="GO:0000272">
    <property type="term" value="P:polysaccharide catabolic process"/>
    <property type="evidence" value="ECO:0007669"/>
    <property type="project" value="InterPro"/>
</dbReference>
<feature type="domain" description="NIDO" evidence="3">
    <location>
        <begin position="1514"/>
        <end position="1657"/>
    </location>
</feature>
<dbReference type="Pfam" id="PF25023">
    <property type="entry name" value="TEN_YD-shell"/>
    <property type="match status" value="2"/>
</dbReference>
<dbReference type="InterPro" id="IPR050708">
    <property type="entry name" value="T6SS_VgrG/RHS"/>
</dbReference>
<dbReference type="OrthoDB" id="232855at2"/>
<dbReference type="PANTHER" id="PTHR32305">
    <property type="match status" value="1"/>
</dbReference>
<dbReference type="Pfam" id="PF05345">
    <property type="entry name" value="He_PIG"/>
    <property type="match status" value="1"/>
</dbReference>
<dbReference type="Pfam" id="PF06119">
    <property type="entry name" value="NIDO"/>
    <property type="match status" value="1"/>
</dbReference>
<dbReference type="InterPro" id="IPR022385">
    <property type="entry name" value="Rhs_assc_core"/>
</dbReference>
<evidence type="ECO:0000313" key="5">
    <source>
        <dbReference type="EMBL" id="QEG39864.1"/>
    </source>
</evidence>
<dbReference type="InterPro" id="IPR056823">
    <property type="entry name" value="TEN-like_YD-shell"/>
</dbReference>
<evidence type="ECO:0000313" key="6">
    <source>
        <dbReference type="Proteomes" id="UP000325286"/>
    </source>
</evidence>
<sequence length="2604" mass="282901">MLASDWQNPVRPTDVDNDMAISPYDVLLVVNDLNRDGSRTLGERPHQLARYLDTNGDGAVEPIDALRVINQLNRGNDLSTPRVQGESEPAPAGFISVVFASLPGDSSQIVELSSQINIVREEFNEIGLFIMDGPQGEVNGVLPSSPFYSQEVFAQAERRVLFSRQDVPRDTNEVTMPAGSMVGVYVLQETSDNGTPEDHMRVQQTGTFRHRIGWEEHVTSSPWGGVGDRGYDDVLVDVQIGTPQSGDAEPVIAGISSQSVDELVEFVFDVQATDADLPNDSLTFSLDQSPDGMQIDENTGRITWTPQESQGPGVHNVVVRATDSTGLFDLEAFTISVAEVNPATTFTLSETNQFASQQNVDIELGQAEGTRTVSFRVEPTFDRTDQDSLFKDTLAVYVVDPAAPQMTLLDRGEQGTSIFSLSEDGADYVPGVVRFDGDLVTIDVSRLDTLSDGRLRFQLLNGDQDEGTSVRITDFANVTDPNALNRPAFADLSLGTNPSATPVDATSYTAAPEIEVLVDNVHFDSTNGTYAADLALMNSGESVSRQVVLTFGNLPSGVTVSNATGMLDSTLPYVNFEDAIPSGGLVSGTTSAPVRVTLNNPDQLLISPIGTVLAAGPNQAPILPEIAPISVVAGGVVTIDLPKQDPNGDRVTYTLDVSGDLPPGTLNGILEFLPGPDDVGHYSFDLVATDGVLESRRTVDLTVTEDTETTTRVSGQVLDVDGTPLEGMDVEIGNVQGLTDAQGRFMLDLGNGPLVSDTLKIRGETYAGPDVYPYIAERLPLVLEREVFEGINNVIRRPIYLPKLDVANGVPINPVQDTMVTTAAIPGASVMVQAGTLMNQQSTLFDGVMSITEVPADLTPAALPDNLRPDLVLTIQPGEMVFTTPAPLTFPNTAGYDIGTVLDLWSINPVTGEFDDVGDMQVVADASAPGGSIIETISGGIRNSSWHFPTPPDPEPEPDDDGDEDNDCDECKASDGNFEVESHSGAVLDDHAFVSYQSMGQSQGFALHYDSQRADPRPILHVKYSNLVPRDNQRLVASLSFSKDDFEFQMPGYEGDEYGGLQGGEHFWDLDVTGTGRVALQADFTEMDSGRYTYELTSGPLQFDGQDFAGTLTTQTKELSVVNTIESPFGAGWGLYGLIELVENADGSVLWIDGGGSELYFGAPETAGEAHVAPPGNFTDLVKQADGTFIQTMPDQTVYTFNADHQIASKTDRNGNIWSYSYTDGIISQVLDPTGLSTVFTATDGRITSITDPADRTTLLEYDGNGNLIKVTDPDNSSKQWSYDGGHRIVSETDKRGFTERVFYDYAGRATKSLRADGSELMYDPVQTQVLRPVEQTTDPFNPPSVSEILQIRSQFVDSNGNVVQRILDKQGQFVGGVDSAGSLGTVTRNSDNLVSKSNDARGYTTDLTNDSRGNTTAIVEDILVGSGAPVISLPYDLGNQTAIRPTEGFDLSTLAPNDDGSSGVVDVGFDLNFFGNSDRTVYVNNNGNITFDTSLSTYTPFSLLSSQRIIIAPFFADIDTRGTGEVSHGTGTLLGRPAFAVNWTNVGYYSSGIDKTNSFQLVLVDRSDVEPGAFDFEMNYGTINWETGDASGGTNGLGGSSARAGYSNGVDVFFELEGSDVDGGFLDDNLVTGLVNQSRTSSIPGRYRFEVRGGEVQRASRQFEYDQQFNQLTRTVDELGRETLTDLDPSTGNIISNRRVVGELDTPENGETDDLVTQFTYTTYGLIDTVTDPLGRVTDYDYDSFGRLSSVTYALGTPDEATMAYEYDEAGNQTATIDGNGNRTEFEYDALNRLTKTIEADPDGTGPLTSPITTFVYDAAGNVQSSIDANGQVSSSVFDDLNRLIESIGPDPDGDGPLPAPVTTYTYDPVGNLESLTDPNGNTTSYAYDGRNRRIEMIDPDGGVTKFGYDADNNLSVVTDPVGNITRFRYDARSRLIEEVDPLGNSILYAYDAADNLIQKTDRNGRVTKYSYDDINRLVKEEWVGENEEIVNAIDYSYDAAGNLLSVADAFSALAYTYDARNRVKTVDNAGTPDAPNVILAYGYDDNSNVLTVADTIDGAAGATTTYLYDALDRLIVLGQSGNEVSDKRVDFTYNALGQYSAIDRYRDLAGSQLVIGTDYSYDEQNRLTRIDHQNSGGSSVAFYDYEYDVASRITRITDVDGVTNYEYDDRDQLISAENVDAAFADEFYQYDANGNRVESSLHGSGYETGPANRLLSDGTYNYEYDNEGNMTRRTEIATGDYREFEWDHRNRLVAVDDYTEAGIASQSVHFIFDSGNRRIQKVVNRGTTTNNVVFVYDRQNVLLDFTDPEQSSNTVRYLHGNAIDRVIAQESTSEPATWLLADHLGTIRDVASQQSGAVLNHLIFTEFGSRVSQSDAGISSRYGFTGREYDPEIDLTYFRSRTYDSSIGRFVSEDSYDVPFAWTNNYMYAMNLPITYTDPSGHIPLIPIIIGGVVLLWPSTANAPGPSDPVYQDPSWHCDRNQNNRCPSEQPVGSCTQDGERHIDSSGNQWNYEGKPSLHGGFDTYRGTGEHAGSQCTYDKNGNLLNSGPYQGTFDYSQPYNDDGSYNLGGIAGHFFIDVIPHFIDDAFGGPCYSSTPPTNIY</sequence>
<dbReference type="Proteomes" id="UP000325286">
    <property type="component" value="Chromosome"/>
</dbReference>
<dbReference type="InterPro" id="IPR006530">
    <property type="entry name" value="YD"/>
</dbReference>
<dbReference type="RefSeq" id="WP_148080178.1">
    <property type="nucleotide sequence ID" value="NZ_CP042914.1"/>
</dbReference>
<dbReference type="Pfam" id="PF05593">
    <property type="entry name" value="RHS_repeat"/>
    <property type="match status" value="3"/>
</dbReference>
<dbReference type="GO" id="GO:0007160">
    <property type="term" value="P:cell-matrix adhesion"/>
    <property type="evidence" value="ECO:0007669"/>
    <property type="project" value="InterPro"/>
</dbReference>
<dbReference type="InterPro" id="IPR002105">
    <property type="entry name" value="Dockerin_1_rpt"/>
</dbReference>
<dbReference type="SUPFAM" id="SSF49464">
    <property type="entry name" value="Carboxypeptidase regulatory domain-like"/>
    <property type="match status" value="1"/>
</dbReference>
<evidence type="ECO:0000256" key="1">
    <source>
        <dbReference type="ARBA" id="ARBA00022737"/>
    </source>
</evidence>
<dbReference type="KEGG" id="rul:UC8_18630"/>
<accession>A0A5B9QLN9</accession>
<evidence type="ECO:0000259" key="3">
    <source>
        <dbReference type="SMART" id="SM00539"/>
    </source>
</evidence>
<dbReference type="GO" id="GO:0004553">
    <property type="term" value="F:hydrolase activity, hydrolyzing O-glycosyl compounds"/>
    <property type="evidence" value="ECO:0007669"/>
    <property type="project" value="InterPro"/>
</dbReference>
<dbReference type="Gene3D" id="2.60.40.10">
    <property type="entry name" value="Immunoglobulins"/>
    <property type="match status" value="2"/>
</dbReference>
<reference evidence="5 6" key="1">
    <citation type="submission" date="2019-08" db="EMBL/GenBank/DDBJ databases">
        <title>Deep-cultivation of Planctomycetes and their phenomic and genomic characterization uncovers novel biology.</title>
        <authorList>
            <person name="Wiegand S."/>
            <person name="Jogler M."/>
            <person name="Boedeker C."/>
            <person name="Pinto D."/>
            <person name="Vollmers J."/>
            <person name="Rivas-Marin E."/>
            <person name="Kohn T."/>
            <person name="Peeters S.H."/>
            <person name="Heuer A."/>
            <person name="Rast P."/>
            <person name="Oberbeckmann S."/>
            <person name="Bunk B."/>
            <person name="Jeske O."/>
            <person name="Meyerdierks A."/>
            <person name="Storesund J.E."/>
            <person name="Kallscheuer N."/>
            <person name="Luecker S."/>
            <person name="Lage O.M."/>
            <person name="Pohl T."/>
            <person name="Merkel B.J."/>
            <person name="Hornburger P."/>
            <person name="Mueller R.-W."/>
            <person name="Bruemmer F."/>
            <person name="Labrenz M."/>
            <person name="Spormann A.M."/>
            <person name="Op den Camp H."/>
            <person name="Overmann J."/>
            <person name="Amann R."/>
            <person name="Jetten M.S.M."/>
            <person name="Mascher T."/>
            <person name="Medema M.H."/>
            <person name="Devos D.P."/>
            <person name="Kaster A.-K."/>
            <person name="Ovreas L."/>
            <person name="Rohde M."/>
            <person name="Galperin M.Y."/>
            <person name="Jogler C."/>
        </authorList>
    </citation>
    <scope>NUCLEOTIDE SEQUENCE [LARGE SCALE GENOMIC DNA]</scope>
    <source>
        <strain evidence="5 6">UC8</strain>
    </source>
</reference>
<name>A0A5B9QLN9_9BACT</name>